<evidence type="ECO:0000256" key="3">
    <source>
        <dbReference type="ARBA" id="ARBA00022475"/>
    </source>
</evidence>
<name>A0ABS5LIR5_9BACI</name>
<evidence type="ECO:0000313" key="10">
    <source>
        <dbReference type="EMBL" id="MBS2970617.1"/>
    </source>
</evidence>
<evidence type="ECO:0000256" key="5">
    <source>
        <dbReference type="ARBA" id="ARBA00022989"/>
    </source>
</evidence>
<dbReference type="Proteomes" id="UP000682403">
    <property type="component" value="Unassembled WGS sequence"/>
</dbReference>
<keyword evidence="6 7" id="KW-0472">Membrane</keyword>
<comment type="similarity">
    <text evidence="2">Belongs to the UPF0702 family.</text>
</comment>
<dbReference type="EMBL" id="JAGVRK010000001">
    <property type="protein sequence ID" value="MBS2970617.1"/>
    <property type="molecule type" value="Genomic_DNA"/>
</dbReference>
<keyword evidence="11" id="KW-1185">Reference proteome</keyword>
<evidence type="ECO:0000256" key="1">
    <source>
        <dbReference type="ARBA" id="ARBA00004651"/>
    </source>
</evidence>
<reference evidence="10 11" key="1">
    <citation type="submission" date="2021-04" db="EMBL/GenBank/DDBJ databases">
        <title>Metabacillus sp. strain KIGAM252 whole genome sequence.</title>
        <authorList>
            <person name="Seo M.-J."/>
            <person name="Cho E.-S."/>
            <person name="Hwang C.Y."/>
            <person name="Yoon D.J."/>
        </authorList>
    </citation>
    <scope>NUCLEOTIDE SEQUENCE [LARGE SCALE GENOMIC DNA]</scope>
    <source>
        <strain evidence="10 11">KIGAM252</strain>
    </source>
</reference>
<feature type="domain" description="YetF-like N-terminal transmembrane" evidence="9">
    <location>
        <begin position="4"/>
        <end position="69"/>
    </location>
</feature>
<protein>
    <submittedName>
        <fullName evidence="10">DUF421 domain-containing protein</fullName>
    </submittedName>
</protein>
<dbReference type="InterPro" id="IPR023090">
    <property type="entry name" value="UPF0702_alpha/beta_dom_sf"/>
</dbReference>
<evidence type="ECO:0000259" key="8">
    <source>
        <dbReference type="Pfam" id="PF04239"/>
    </source>
</evidence>
<dbReference type="Pfam" id="PF20730">
    <property type="entry name" value="YetF_N"/>
    <property type="match status" value="1"/>
</dbReference>
<evidence type="ECO:0000256" key="6">
    <source>
        <dbReference type="ARBA" id="ARBA00023136"/>
    </source>
</evidence>
<proteinExistence type="inferred from homology"/>
<evidence type="ECO:0000256" key="7">
    <source>
        <dbReference type="SAM" id="Phobius"/>
    </source>
</evidence>
<feature type="transmembrane region" description="Helical" evidence="7">
    <location>
        <begin position="6"/>
        <end position="22"/>
    </location>
</feature>
<evidence type="ECO:0000313" key="11">
    <source>
        <dbReference type="Proteomes" id="UP000682403"/>
    </source>
</evidence>
<organism evidence="10 11">
    <name type="scientific">Metabacillus flavus</name>
    <dbReference type="NCBI Taxonomy" id="2823519"/>
    <lineage>
        <taxon>Bacteria</taxon>
        <taxon>Bacillati</taxon>
        <taxon>Bacillota</taxon>
        <taxon>Bacilli</taxon>
        <taxon>Bacillales</taxon>
        <taxon>Bacillaceae</taxon>
        <taxon>Metabacillus</taxon>
    </lineage>
</organism>
<keyword evidence="4 7" id="KW-0812">Transmembrane</keyword>
<evidence type="ECO:0000256" key="2">
    <source>
        <dbReference type="ARBA" id="ARBA00006448"/>
    </source>
</evidence>
<dbReference type="RefSeq" id="WP_211561152.1">
    <property type="nucleotide sequence ID" value="NZ_JAGVRK010000001.1"/>
</dbReference>
<keyword evidence="5 7" id="KW-1133">Transmembrane helix</keyword>
<evidence type="ECO:0000256" key="4">
    <source>
        <dbReference type="ARBA" id="ARBA00022692"/>
    </source>
</evidence>
<dbReference type="PANTHER" id="PTHR34582">
    <property type="entry name" value="UPF0702 TRANSMEMBRANE PROTEIN YCAP"/>
    <property type="match status" value="1"/>
</dbReference>
<accession>A0ABS5LIR5</accession>
<dbReference type="Gene3D" id="3.30.240.20">
    <property type="entry name" value="bsu07140 like domains"/>
    <property type="match status" value="2"/>
</dbReference>
<keyword evidence="3" id="KW-1003">Cell membrane</keyword>
<dbReference type="InterPro" id="IPR007353">
    <property type="entry name" value="DUF421"/>
</dbReference>
<dbReference type="PANTHER" id="PTHR34582:SF6">
    <property type="entry name" value="UPF0702 TRANSMEMBRANE PROTEIN YCAP"/>
    <property type="match status" value="1"/>
</dbReference>
<gene>
    <name evidence="10" type="ORF">J9317_17880</name>
</gene>
<feature type="transmembrane region" description="Helical" evidence="7">
    <location>
        <begin position="52"/>
        <end position="70"/>
    </location>
</feature>
<feature type="domain" description="YetF C-terminal" evidence="8">
    <location>
        <begin position="77"/>
        <end position="207"/>
    </location>
</feature>
<dbReference type="Pfam" id="PF04239">
    <property type="entry name" value="DUF421"/>
    <property type="match status" value="1"/>
</dbReference>
<comment type="caution">
    <text evidence="10">The sequence shown here is derived from an EMBL/GenBank/DDBJ whole genome shotgun (WGS) entry which is preliminary data.</text>
</comment>
<dbReference type="InterPro" id="IPR048454">
    <property type="entry name" value="YetF_N"/>
</dbReference>
<comment type="subcellular location">
    <subcellularLocation>
        <location evidence="1">Cell membrane</location>
        <topology evidence="1">Multi-pass membrane protein</topology>
    </subcellularLocation>
</comment>
<evidence type="ECO:0000259" key="9">
    <source>
        <dbReference type="Pfam" id="PF20730"/>
    </source>
</evidence>
<sequence length="235" mass="27159">MDVLYRSIIIFLAGYFVLRVTGKKAVSQMHSFDLLYILILGNIISQPLQKDHVWMAVLYTLLLAIFYKIFMKLSLHNKLRWILYESPTVLIRNGEIDRKALKKVRVPIDELLAQLRIKGITETKNIAIALMEDSGEISVIPKADYRPVNPKDLKLNVGREFIPIPLIMDGQVLDHNLKYLQHDREWLDKKISHKGGAIENVLLATYQSDGNLHIDTKTVKEHKHDPFYYQPGEDN</sequence>